<organism evidence="2 3">
    <name type="scientific">Heterodermia speciosa</name>
    <dbReference type="NCBI Taxonomy" id="116794"/>
    <lineage>
        <taxon>Eukaryota</taxon>
        <taxon>Fungi</taxon>
        <taxon>Dikarya</taxon>
        <taxon>Ascomycota</taxon>
        <taxon>Pezizomycotina</taxon>
        <taxon>Lecanoromycetes</taxon>
        <taxon>OSLEUM clade</taxon>
        <taxon>Lecanoromycetidae</taxon>
        <taxon>Caliciales</taxon>
        <taxon>Physciaceae</taxon>
        <taxon>Heterodermia</taxon>
    </lineage>
</organism>
<gene>
    <name evidence="2" type="ORF">HETSPECPRED_002143</name>
</gene>
<reference evidence="2" key="1">
    <citation type="submission" date="2021-03" db="EMBL/GenBank/DDBJ databases">
        <authorList>
            <person name="Tagirdzhanova G."/>
        </authorList>
    </citation>
    <scope>NUCLEOTIDE SEQUENCE</scope>
</reference>
<proteinExistence type="predicted"/>
<evidence type="ECO:0000256" key="1">
    <source>
        <dbReference type="SAM" id="MobiDB-lite"/>
    </source>
</evidence>
<evidence type="ECO:0000313" key="3">
    <source>
        <dbReference type="Proteomes" id="UP000664521"/>
    </source>
</evidence>
<feature type="region of interest" description="Disordered" evidence="1">
    <location>
        <begin position="164"/>
        <end position="183"/>
    </location>
</feature>
<dbReference type="Proteomes" id="UP000664521">
    <property type="component" value="Unassembled WGS sequence"/>
</dbReference>
<name>A0A8H3J3J1_9LECA</name>
<keyword evidence="3" id="KW-1185">Reference proteome</keyword>
<dbReference type="AlphaFoldDB" id="A0A8H3J3J1"/>
<accession>A0A8H3J3J1</accession>
<protein>
    <submittedName>
        <fullName evidence="2">Uncharacterized protein</fullName>
    </submittedName>
</protein>
<comment type="caution">
    <text evidence="2">The sequence shown here is derived from an EMBL/GenBank/DDBJ whole genome shotgun (WGS) entry which is preliminary data.</text>
</comment>
<evidence type="ECO:0000313" key="2">
    <source>
        <dbReference type="EMBL" id="CAF9940044.1"/>
    </source>
</evidence>
<dbReference type="EMBL" id="CAJPDS010000143">
    <property type="protein sequence ID" value="CAF9940044.1"/>
    <property type="molecule type" value="Genomic_DNA"/>
</dbReference>
<sequence length="196" mass="21627">MAELSFFDEHLSLSFDDTTTMRIEQTETFSNNAKDVNDEMSQQFSANILGMSSSPTESITSFDFSTVSNQNIFSQHSASSLQLNGLDLRIDQPIKNNERELVSEEAGYAFSDLERELYNVECAAGDQLHQEPRINNDLAVPICSTANTPVPEFPAIMGIIEPLSDSSEHNDAQNVAEKAKSSSRFLAYDGDLVSAE</sequence>